<reference evidence="1 2" key="1">
    <citation type="submission" date="2014-04" db="EMBL/GenBank/DDBJ databases">
        <title>Evolutionary Origins and Diversification of the Mycorrhizal Mutualists.</title>
        <authorList>
            <consortium name="DOE Joint Genome Institute"/>
            <consortium name="Mycorrhizal Genomics Consortium"/>
            <person name="Kohler A."/>
            <person name="Kuo A."/>
            <person name="Nagy L.G."/>
            <person name="Floudas D."/>
            <person name="Copeland A."/>
            <person name="Barry K.W."/>
            <person name="Cichocki N."/>
            <person name="Veneault-Fourrey C."/>
            <person name="LaButti K."/>
            <person name="Lindquist E.A."/>
            <person name="Lipzen A."/>
            <person name="Lundell T."/>
            <person name="Morin E."/>
            <person name="Murat C."/>
            <person name="Riley R."/>
            <person name="Ohm R."/>
            <person name="Sun H."/>
            <person name="Tunlid A."/>
            <person name="Henrissat B."/>
            <person name="Grigoriev I.V."/>
            <person name="Hibbett D.S."/>
            <person name="Martin F."/>
        </authorList>
    </citation>
    <scope>NUCLEOTIDE SEQUENCE [LARGE SCALE GENOMIC DNA]</scope>
    <source>
        <strain evidence="1 2">Koide BX008</strain>
    </source>
</reference>
<dbReference type="Proteomes" id="UP000054549">
    <property type="component" value="Unassembled WGS sequence"/>
</dbReference>
<gene>
    <name evidence="1" type="ORF">M378DRAFT_969611</name>
</gene>
<dbReference type="AlphaFoldDB" id="A0A0C2WSW5"/>
<evidence type="ECO:0000313" key="1">
    <source>
        <dbReference type="EMBL" id="KIL59841.1"/>
    </source>
</evidence>
<accession>A0A0C2WSW5</accession>
<protein>
    <submittedName>
        <fullName evidence="1">Uncharacterized protein</fullName>
    </submittedName>
</protein>
<sequence>MWSNFINNNINLSLSMDQRYFGMPLPSRLRVYRRPNTFTSLTHTLRTCTGSDILDTRVVQSKSVPFIPQ</sequence>
<name>A0A0C2WSW5_AMAMK</name>
<keyword evidence="2" id="KW-1185">Reference proteome</keyword>
<organism evidence="1 2">
    <name type="scientific">Amanita muscaria (strain Koide BX008)</name>
    <dbReference type="NCBI Taxonomy" id="946122"/>
    <lineage>
        <taxon>Eukaryota</taxon>
        <taxon>Fungi</taxon>
        <taxon>Dikarya</taxon>
        <taxon>Basidiomycota</taxon>
        <taxon>Agaricomycotina</taxon>
        <taxon>Agaricomycetes</taxon>
        <taxon>Agaricomycetidae</taxon>
        <taxon>Agaricales</taxon>
        <taxon>Pluteineae</taxon>
        <taxon>Amanitaceae</taxon>
        <taxon>Amanita</taxon>
    </lineage>
</organism>
<proteinExistence type="predicted"/>
<dbReference type="InParanoid" id="A0A0C2WSW5"/>
<dbReference type="EMBL" id="KN818309">
    <property type="protein sequence ID" value="KIL59841.1"/>
    <property type="molecule type" value="Genomic_DNA"/>
</dbReference>
<dbReference type="HOGENOM" id="CLU_2775455_0_0_1"/>
<evidence type="ECO:0000313" key="2">
    <source>
        <dbReference type="Proteomes" id="UP000054549"/>
    </source>
</evidence>